<dbReference type="AlphaFoldDB" id="A0A0B4S1F8"/>
<feature type="binding site" evidence="6">
    <location>
        <position position="93"/>
    </location>
    <ligand>
        <name>substrate</name>
    </ligand>
</feature>
<gene>
    <name evidence="11" type="ORF">HXM94_06930</name>
    <name evidence="12" type="ORF">NM222_03200</name>
    <name evidence="10" type="ORF">NW74_04660</name>
</gene>
<evidence type="ECO:0000259" key="9">
    <source>
        <dbReference type="SMART" id="SM00839"/>
    </source>
</evidence>
<dbReference type="SUPFAM" id="SSF51735">
    <property type="entry name" value="NAD(P)-binding Rossmann-fold domains"/>
    <property type="match status" value="1"/>
</dbReference>
<dbReference type="InterPro" id="IPR014362">
    <property type="entry name" value="Glu_DH"/>
</dbReference>
<dbReference type="SUPFAM" id="SSF53223">
    <property type="entry name" value="Aminoacid dehydrogenase-like, N-terminal domain"/>
    <property type="match status" value="1"/>
</dbReference>
<reference evidence="11" key="2">
    <citation type="submission" date="2020-04" db="EMBL/GenBank/DDBJ databases">
        <title>Deep metagenomics examines the oral microbiome during advanced dental caries in children, revealing novel taxa and co-occurrences with host molecules.</title>
        <authorList>
            <person name="Baker J.L."/>
            <person name="Morton J.T."/>
            <person name="Dinis M."/>
            <person name="Alvarez R."/>
            <person name="Tran N.C."/>
            <person name="Knight R."/>
            <person name="Edlund A."/>
        </authorList>
    </citation>
    <scope>NUCLEOTIDE SEQUENCE</scope>
    <source>
        <strain evidence="11">JCVI_23_bin.11</strain>
    </source>
</reference>
<dbReference type="InterPro" id="IPR033922">
    <property type="entry name" value="NAD_bind_Glu_DH"/>
</dbReference>
<dbReference type="RefSeq" id="WP_004833207.1">
    <property type="nucleotide sequence ID" value="NZ_BHYQ01000003.1"/>
</dbReference>
<organism evidence="10 13">
    <name type="scientific">Parvimonas micra</name>
    <dbReference type="NCBI Taxonomy" id="33033"/>
    <lineage>
        <taxon>Bacteria</taxon>
        <taxon>Bacillati</taxon>
        <taxon>Bacillota</taxon>
        <taxon>Tissierellia</taxon>
        <taxon>Tissierellales</taxon>
        <taxon>Peptoniphilaceae</taxon>
        <taxon>Parvimonas</taxon>
    </lineage>
</organism>
<reference evidence="12" key="3">
    <citation type="submission" date="2022-07" db="EMBL/GenBank/DDBJ databases">
        <title>Parvimonas micra travels from the subgingival sulcus of the human oral cavity to the colorectal adenocarcinoma.</title>
        <authorList>
            <person name="Conde-Perez K."/>
            <person name="Buetas E."/>
            <person name="Aja-Macaya P."/>
            <person name="Martin-De Arribas E."/>
            <person name="Iglesias-Corras I."/>
            <person name="Trigo-Tasende N."/>
            <person name="Nasser-Ali M."/>
            <person name="Estevez L.S."/>
            <person name="Rumbo-Feal S."/>
            <person name="Otero-Alen B."/>
            <person name="Noguera J.F."/>
            <person name="Concha A."/>
            <person name="Pardinas-Lopez S."/>
            <person name="Carda-Dieguez M."/>
            <person name="Gomez-Randulfe I."/>
            <person name="Martinez-Lago N."/>
            <person name="Ladra S."/>
            <person name="Aparicio L.A."/>
            <person name="Bou G."/>
            <person name="Mira A."/>
            <person name="Vallejo J.A."/>
            <person name="Poza M."/>
        </authorList>
    </citation>
    <scope>NUCLEOTIDE SEQUENCE</scope>
    <source>
        <strain evidence="12">PM102KC-G-1</strain>
    </source>
</reference>
<dbReference type="InterPro" id="IPR006096">
    <property type="entry name" value="Glu/Leu/Phe/Val/Trp_DH_C"/>
</dbReference>
<dbReference type="Proteomes" id="UP000031386">
    <property type="component" value="Chromosome"/>
</dbReference>
<dbReference type="GO" id="GO:0004352">
    <property type="term" value="F:glutamate dehydrogenase (NAD+) activity"/>
    <property type="evidence" value="ECO:0007669"/>
    <property type="project" value="TreeGrafter"/>
</dbReference>
<proteinExistence type="inferred from homology"/>
<dbReference type="KEGG" id="pmic:NW74_04660"/>
<name>A0A0B4S1F8_9FIRM</name>
<dbReference type="Gene3D" id="3.40.50.720">
    <property type="entry name" value="NAD(P)-binding Rossmann-like Domain"/>
    <property type="match status" value="1"/>
</dbReference>
<evidence type="ECO:0000256" key="1">
    <source>
        <dbReference type="ARBA" id="ARBA00006382"/>
    </source>
</evidence>
<dbReference type="SMART" id="SM00839">
    <property type="entry name" value="ELFV_dehydrog"/>
    <property type="match status" value="1"/>
</dbReference>
<evidence type="ECO:0000256" key="2">
    <source>
        <dbReference type="ARBA" id="ARBA00012896"/>
    </source>
</evidence>
<feature type="active site" description="Proton donor" evidence="5">
    <location>
        <position position="105"/>
    </location>
</feature>
<feature type="domain" description="Glutamate/phenylalanine/leucine/valine/L-tryptophan dehydrogenase C-terminal" evidence="9">
    <location>
        <begin position="182"/>
        <end position="417"/>
    </location>
</feature>
<feature type="binding site" evidence="6">
    <location>
        <position position="220"/>
    </location>
    <ligand>
        <name>NAD(+)</name>
        <dbReference type="ChEBI" id="CHEBI:57540"/>
    </ligand>
</feature>
<dbReference type="EMBL" id="CP101412">
    <property type="protein sequence ID" value="WBB31499.1"/>
    <property type="molecule type" value="Genomic_DNA"/>
</dbReference>
<evidence type="ECO:0000256" key="6">
    <source>
        <dbReference type="PIRSR" id="PIRSR000185-2"/>
    </source>
</evidence>
<dbReference type="GO" id="GO:0006538">
    <property type="term" value="P:L-glutamate catabolic process"/>
    <property type="evidence" value="ECO:0007669"/>
    <property type="project" value="TreeGrafter"/>
</dbReference>
<sequence length="419" mass="47320">MNNVNPLENVQMILKKSCELLNLDDSLYDLLKEPERTIEINIPVKMDNGKVRIFKGFRSQHCDVMGPYKGGIRFHPSVNIDEVKALSIWMSLKCSATHLPFGGGKGGIIVDVNELSENELERLSRGYVKELYKYIGDRFDIPAPDVNTNEKVMAWMLDEYIKLTGNNTLATFTGKALGFGGSYGRKEATGVGVAVMTREALNKLGIDIRNSRIAIQGFGNVGSNTAKHLERMSGNILSISEYDKEKGVYTIYNENGFNISELISHFEKYNTLYNYKNAKHISIDQFYSLDVDVIIPCALENSITEDEAQKIRAKLIVEGANGPVDYLADRILRQKNVVVIPDILANSGGVIASYFEWVQNISGIDMTEDDVLNKVEYKMLLAYNEIMKIQNKYDVTMRIASYIYSVLRLYKILKLRSRI</sequence>
<dbReference type="InterPro" id="IPR006095">
    <property type="entry name" value="Glu/Leu/Phe/Val/Trp_DH"/>
</dbReference>
<keyword evidence="6" id="KW-0520">NAD</keyword>
<dbReference type="STRING" id="33033.NW74_04660"/>
<dbReference type="PRINTS" id="PR00082">
    <property type="entry name" value="GLFDHDRGNASE"/>
</dbReference>
<keyword evidence="6" id="KW-0547">Nucleotide-binding</keyword>
<dbReference type="OrthoDB" id="9803297at2"/>
<evidence type="ECO:0000313" key="11">
    <source>
        <dbReference type="EMBL" id="MBF1307492.1"/>
    </source>
</evidence>
<evidence type="ECO:0000256" key="3">
    <source>
        <dbReference type="ARBA" id="ARBA00023002"/>
    </source>
</evidence>
<evidence type="ECO:0000313" key="12">
    <source>
        <dbReference type="EMBL" id="WBB31499.1"/>
    </source>
</evidence>
<dbReference type="PANTHER" id="PTHR11606">
    <property type="entry name" value="GLUTAMATE DEHYDROGENASE"/>
    <property type="match status" value="1"/>
</dbReference>
<feature type="binding site" evidence="6">
    <location>
        <position position="189"/>
    </location>
    <ligand>
        <name>NAD(+)</name>
        <dbReference type="ChEBI" id="CHEBI:57540"/>
    </ligand>
</feature>
<dbReference type="GeneID" id="93385491"/>
<dbReference type="PANTHER" id="PTHR11606:SF13">
    <property type="entry name" value="GLUTAMATE DEHYDROGENASE 1, MITOCHONDRIAL"/>
    <property type="match status" value="1"/>
</dbReference>
<evidence type="ECO:0000313" key="13">
    <source>
        <dbReference type="Proteomes" id="UP000031386"/>
    </source>
</evidence>
<dbReference type="GO" id="GO:0000166">
    <property type="term" value="F:nucleotide binding"/>
    <property type="evidence" value="ECO:0007669"/>
    <property type="project" value="UniProtKB-KW"/>
</dbReference>
<dbReference type="InterPro" id="IPR036291">
    <property type="entry name" value="NAD(P)-bd_dom_sf"/>
</dbReference>
<feature type="site" description="Important for catalysis" evidence="7">
    <location>
        <position position="145"/>
    </location>
</feature>
<dbReference type="CDD" id="cd01076">
    <property type="entry name" value="NAD_bind_1_Glu_DH"/>
    <property type="match status" value="1"/>
</dbReference>
<evidence type="ECO:0000313" key="10">
    <source>
        <dbReference type="EMBL" id="AIZ36677.1"/>
    </source>
</evidence>
<dbReference type="EMBL" id="CP009761">
    <property type="protein sequence ID" value="AIZ36677.1"/>
    <property type="molecule type" value="Genomic_DNA"/>
</dbReference>
<dbReference type="Pfam" id="PF02812">
    <property type="entry name" value="ELFV_dehydrog_N"/>
    <property type="match status" value="1"/>
</dbReference>
<comment type="similarity">
    <text evidence="1 4 8">Belongs to the Glu/Leu/Phe/Val dehydrogenases family.</text>
</comment>
<dbReference type="Pfam" id="PF00208">
    <property type="entry name" value="ELFV_dehydrog"/>
    <property type="match status" value="1"/>
</dbReference>
<dbReference type="Proteomes" id="UP000758611">
    <property type="component" value="Unassembled WGS sequence"/>
</dbReference>
<keyword evidence="3 4" id="KW-0560">Oxidoreductase</keyword>
<dbReference type="Gene3D" id="3.40.50.10860">
    <property type="entry name" value="Leucine Dehydrogenase, chain A, domain 1"/>
    <property type="match status" value="1"/>
</dbReference>
<keyword evidence="13" id="KW-1185">Reference proteome</keyword>
<protein>
    <recommendedName>
        <fullName evidence="2 4">Glutamate dehydrogenase</fullName>
    </recommendedName>
</protein>
<feature type="binding site" evidence="6">
    <location>
        <position position="353"/>
    </location>
    <ligand>
        <name>substrate</name>
    </ligand>
</feature>
<dbReference type="PIRSF" id="PIRSF000185">
    <property type="entry name" value="Glu_DH"/>
    <property type="match status" value="1"/>
</dbReference>
<evidence type="ECO:0000256" key="8">
    <source>
        <dbReference type="RuleBase" id="RU004417"/>
    </source>
</evidence>
<evidence type="ECO:0000256" key="7">
    <source>
        <dbReference type="PIRSR" id="PIRSR000185-3"/>
    </source>
</evidence>
<accession>A0A0B4S1F8</accession>
<feature type="binding site" evidence="6">
    <location>
        <position position="69"/>
    </location>
    <ligand>
        <name>substrate</name>
    </ligand>
</feature>
<reference evidence="10 13" key="1">
    <citation type="submission" date="2014-10" db="EMBL/GenBank/DDBJ databases">
        <title>Complete genome sequence of Parvimonas micra KCOM 1535 (= ChDC B708).</title>
        <authorList>
            <person name="Kook J.-K."/>
            <person name="Park S.-N."/>
            <person name="Lim Y.K."/>
            <person name="Roh H."/>
        </authorList>
    </citation>
    <scope>NUCLEOTIDE SEQUENCE [LARGE SCALE GENOMIC DNA]</scope>
    <source>
        <strain evidence="10">KCOM 1535</strain>
        <strain evidence="13">KCOM 1535 / ChDC B708</strain>
    </source>
</reference>
<dbReference type="InterPro" id="IPR046346">
    <property type="entry name" value="Aminoacid_DH-like_N_sf"/>
</dbReference>
<dbReference type="InterPro" id="IPR006097">
    <property type="entry name" value="Glu/Leu/Phe/Val/Trp_DH_dimer"/>
</dbReference>
<evidence type="ECO:0000256" key="5">
    <source>
        <dbReference type="PIRSR" id="PIRSR000185-1"/>
    </source>
</evidence>
<dbReference type="EMBL" id="JABZRE010000031">
    <property type="protein sequence ID" value="MBF1307492.1"/>
    <property type="molecule type" value="Genomic_DNA"/>
</dbReference>
<dbReference type="Proteomes" id="UP001210690">
    <property type="component" value="Chromosome"/>
</dbReference>
<evidence type="ECO:0000256" key="4">
    <source>
        <dbReference type="PIRNR" id="PIRNR000185"/>
    </source>
</evidence>